<protein>
    <recommendedName>
        <fullName evidence="2">YCII-related domain-containing protein</fullName>
    </recommendedName>
</protein>
<evidence type="ECO:0000259" key="2">
    <source>
        <dbReference type="Pfam" id="PF03795"/>
    </source>
</evidence>
<dbReference type="AlphaFoldDB" id="A0A150P4K2"/>
<evidence type="ECO:0000256" key="1">
    <source>
        <dbReference type="ARBA" id="ARBA00007689"/>
    </source>
</evidence>
<comment type="similarity">
    <text evidence="1">Belongs to the YciI family.</text>
</comment>
<accession>A0A150P4K2</accession>
<feature type="domain" description="YCII-related" evidence="2">
    <location>
        <begin position="1"/>
        <end position="96"/>
    </location>
</feature>
<evidence type="ECO:0000313" key="3">
    <source>
        <dbReference type="EMBL" id="KYF50551.1"/>
    </source>
</evidence>
<dbReference type="InterPro" id="IPR005545">
    <property type="entry name" value="YCII"/>
</dbReference>
<proteinExistence type="inferred from homology"/>
<dbReference type="SUPFAM" id="SSF54909">
    <property type="entry name" value="Dimeric alpha+beta barrel"/>
    <property type="match status" value="2"/>
</dbReference>
<dbReference type="EMBL" id="JELY01003157">
    <property type="protein sequence ID" value="KYF50551.1"/>
    <property type="molecule type" value="Genomic_DNA"/>
</dbReference>
<comment type="caution">
    <text evidence="3">The sequence shown here is derived from an EMBL/GenBank/DDBJ whole genome shotgun (WGS) entry which is preliminary data.</text>
</comment>
<gene>
    <name evidence="3" type="ORF">BE08_12035</name>
</gene>
<dbReference type="Pfam" id="PF03795">
    <property type="entry name" value="YCII"/>
    <property type="match status" value="2"/>
</dbReference>
<reference evidence="3 4" key="1">
    <citation type="submission" date="2014-02" db="EMBL/GenBank/DDBJ databases">
        <title>The small core and large imbalanced accessory genome model reveals a collaborative survival strategy of Sorangium cellulosum strains in nature.</title>
        <authorList>
            <person name="Han K."/>
            <person name="Peng R."/>
            <person name="Blom J."/>
            <person name="Li Y.-Z."/>
        </authorList>
    </citation>
    <scope>NUCLEOTIDE SEQUENCE [LARGE SCALE GENOMIC DNA]</scope>
    <source>
        <strain evidence="3 4">So0157-25</strain>
    </source>
</reference>
<evidence type="ECO:0000313" key="4">
    <source>
        <dbReference type="Proteomes" id="UP000075420"/>
    </source>
</evidence>
<feature type="domain" description="YCII-related" evidence="2">
    <location>
        <begin position="142"/>
        <end position="223"/>
    </location>
</feature>
<name>A0A150P4K2_SORCE</name>
<organism evidence="3 4">
    <name type="scientific">Sorangium cellulosum</name>
    <name type="common">Polyangium cellulosum</name>
    <dbReference type="NCBI Taxonomy" id="56"/>
    <lineage>
        <taxon>Bacteria</taxon>
        <taxon>Pseudomonadati</taxon>
        <taxon>Myxococcota</taxon>
        <taxon>Polyangia</taxon>
        <taxon>Polyangiales</taxon>
        <taxon>Polyangiaceae</taxon>
        <taxon>Sorangium</taxon>
    </lineage>
</organism>
<dbReference type="PANTHER" id="PTHR35174">
    <property type="entry name" value="BLL7171 PROTEIN-RELATED"/>
    <property type="match status" value="1"/>
</dbReference>
<dbReference type="Gene3D" id="3.30.70.1060">
    <property type="entry name" value="Dimeric alpha+beta barrel"/>
    <property type="match status" value="2"/>
</dbReference>
<dbReference type="Proteomes" id="UP000075420">
    <property type="component" value="Unassembled WGS sequence"/>
</dbReference>
<sequence length="239" mass="25365">MRFMIMHRTDAQTEAGALPSPEFMARVGQMVGDLAKTGVLRDGEGLRPSSHGVRLQFAGGRRTVTRGPFGGAKALPAGFAILRVASLDEAVGWVSRFAELIGDVDVDIRPVTEVWDLGVAPKPEGLTATRYMAVHCHDAAEGGAPPAPALMERMGRLMEEMRQAGVLLAAEAMQPSAKGARVVSAGGKHTVIDGPFAESKELIGGYVIVDVPSLDDAKDLAFRYAEAVGDIEMDIRALD</sequence>
<dbReference type="InterPro" id="IPR011008">
    <property type="entry name" value="Dimeric_a/b-barrel"/>
</dbReference>